<evidence type="ECO:0000313" key="10">
    <source>
        <dbReference type="RefSeq" id="XP_060674192.1"/>
    </source>
</evidence>
<dbReference type="SMART" id="SM00249">
    <property type="entry name" value="PHD"/>
    <property type="match status" value="1"/>
</dbReference>
<gene>
    <name evidence="9 10" type="primary">LOC107403598</name>
</gene>
<keyword evidence="1" id="KW-0479">Metal-binding</keyword>
<dbReference type="InParanoid" id="A0A6P3YQM4"/>
<dbReference type="GO" id="GO:0034244">
    <property type="term" value="P:negative regulation of transcription elongation by RNA polymerase II"/>
    <property type="evidence" value="ECO:0007669"/>
    <property type="project" value="InterPro"/>
</dbReference>
<dbReference type="Proteomes" id="UP001652623">
    <property type="component" value="Chromosome 6"/>
</dbReference>
<keyword evidence="5" id="KW-0804">Transcription</keyword>
<evidence type="ECO:0000256" key="1">
    <source>
        <dbReference type="ARBA" id="ARBA00022723"/>
    </source>
</evidence>
<feature type="compositionally biased region" description="Basic and acidic residues" evidence="6">
    <location>
        <begin position="1055"/>
        <end position="1075"/>
    </location>
</feature>
<feature type="region of interest" description="Disordered" evidence="6">
    <location>
        <begin position="544"/>
        <end position="580"/>
    </location>
</feature>
<dbReference type="PANTHER" id="PTHR33304">
    <property type="match status" value="1"/>
</dbReference>
<dbReference type="RefSeq" id="XP_060674192.1">
    <property type="nucleotide sequence ID" value="XM_060818209.1"/>
</dbReference>
<evidence type="ECO:0000256" key="2">
    <source>
        <dbReference type="ARBA" id="ARBA00022771"/>
    </source>
</evidence>
<dbReference type="KEGG" id="zju:107403598"/>
<feature type="region of interest" description="Disordered" evidence="6">
    <location>
        <begin position="760"/>
        <end position="808"/>
    </location>
</feature>
<dbReference type="GO" id="GO:0008270">
    <property type="term" value="F:zinc ion binding"/>
    <property type="evidence" value="ECO:0007669"/>
    <property type="project" value="UniProtKB-KW"/>
</dbReference>
<evidence type="ECO:0000256" key="4">
    <source>
        <dbReference type="ARBA" id="ARBA00023015"/>
    </source>
</evidence>
<feature type="compositionally biased region" description="Polar residues" evidence="6">
    <location>
        <begin position="547"/>
        <end position="580"/>
    </location>
</feature>
<feature type="region of interest" description="Disordered" evidence="6">
    <location>
        <begin position="1055"/>
        <end position="1090"/>
    </location>
</feature>
<dbReference type="RefSeq" id="XP_015865995.3">
    <property type="nucleotide sequence ID" value="XM_016010509.4"/>
</dbReference>
<evidence type="ECO:0000313" key="9">
    <source>
        <dbReference type="RefSeq" id="XP_015865995.3"/>
    </source>
</evidence>
<dbReference type="PANTHER" id="PTHR33304:SF15">
    <property type="entry name" value="ZINC FINGER PHD-TYPE DOMAIN-CONTAINING PROTEIN"/>
    <property type="match status" value="1"/>
</dbReference>
<evidence type="ECO:0000256" key="3">
    <source>
        <dbReference type="ARBA" id="ARBA00022833"/>
    </source>
</evidence>
<dbReference type="GeneID" id="107403598"/>
<evidence type="ECO:0000256" key="6">
    <source>
        <dbReference type="SAM" id="MobiDB-lite"/>
    </source>
</evidence>
<dbReference type="SUPFAM" id="SSF57903">
    <property type="entry name" value="FYVE/PHD zinc finger"/>
    <property type="match status" value="1"/>
</dbReference>
<dbReference type="InterPro" id="IPR049914">
    <property type="entry name" value="PHD1-3/5-6"/>
</dbReference>
<dbReference type="InterPro" id="IPR056280">
    <property type="entry name" value="AIPP2-like_SPOC"/>
</dbReference>
<evidence type="ECO:0000256" key="5">
    <source>
        <dbReference type="ARBA" id="ARBA00023163"/>
    </source>
</evidence>
<feature type="region of interest" description="Disordered" evidence="6">
    <location>
        <begin position="263"/>
        <end position="283"/>
    </location>
</feature>
<accession>A0A6P3YQM4</accession>
<keyword evidence="3" id="KW-0862">Zinc</keyword>
<feature type="region of interest" description="Disordered" evidence="6">
    <location>
        <begin position="1"/>
        <end position="30"/>
    </location>
</feature>
<dbReference type="InterPro" id="IPR001965">
    <property type="entry name" value="Znf_PHD"/>
</dbReference>
<protein>
    <submittedName>
        <fullName evidence="9 10">Protein PARALOG OF AIPP2 isoform X1</fullName>
    </submittedName>
</protein>
<reference evidence="9 10" key="1">
    <citation type="submission" date="2025-05" db="UniProtKB">
        <authorList>
            <consortium name="RefSeq"/>
        </authorList>
    </citation>
    <scope>IDENTIFICATION</scope>
    <source>
        <tissue evidence="9 10">Seedling</tissue>
    </source>
</reference>
<evidence type="ECO:0000313" key="8">
    <source>
        <dbReference type="Proteomes" id="UP001652623"/>
    </source>
</evidence>
<dbReference type="AlphaFoldDB" id="A0A6P3YQM4"/>
<evidence type="ECO:0000259" key="7">
    <source>
        <dbReference type="SMART" id="SM00249"/>
    </source>
</evidence>
<feature type="domain" description="Zinc finger PHD-type" evidence="7">
    <location>
        <begin position="376"/>
        <end position="423"/>
    </location>
</feature>
<keyword evidence="2" id="KW-0863">Zinc-finger</keyword>
<dbReference type="Gene3D" id="3.30.40.10">
    <property type="entry name" value="Zinc/RING finger domain, C3HC4 (zinc finger)"/>
    <property type="match status" value="1"/>
</dbReference>
<feature type="compositionally biased region" description="Low complexity" evidence="6">
    <location>
        <begin position="21"/>
        <end position="30"/>
    </location>
</feature>
<dbReference type="InterPro" id="IPR013083">
    <property type="entry name" value="Znf_RING/FYVE/PHD"/>
</dbReference>
<keyword evidence="4" id="KW-0805">Transcription regulation</keyword>
<dbReference type="GO" id="GO:0140566">
    <property type="term" value="F:histone reader activity"/>
    <property type="evidence" value="ECO:0007669"/>
    <property type="project" value="InterPro"/>
</dbReference>
<name>A0A6P3YQM4_ZIZJJ</name>
<organism evidence="8 9">
    <name type="scientific">Ziziphus jujuba</name>
    <name type="common">Chinese jujube</name>
    <name type="synonym">Ziziphus sativa</name>
    <dbReference type="NCBI Taxonomy" id="326968"/>
    <lineage>
        <taxon>Eukaryota</taxon>
        <taxon>Viridiplantae</taxon>
        <taxon>Streptophyta</taxon>
        <taxon>Embryophyta</taxon>
        <taxon>Tracheophyta</taxon>
        <taxon>Spermatophyta</taxon>
        <taxon>Magnoliopsida</taxon>
        <taxon>eudicotyledons</taxon>
        <taxon>Gunneridae</taxon>
        <taxon>Pentapetalae</taxon>
        <taxon>rosids</taxon>
        <taxon>fabids</taxon>
        <taxon>Rosales</taxon>
        <taxon>Rhamnaceae</taxon>
        <taxon>Paliureae</taxon>
        <taxon>Ziziphus</taxon>
    </lineage>
</organism>
<proteinExistence type="predicted"/>
<feature type="compositionally biased region" description="Polar residues" evidence="6">
    <location>
        <begin position="787"/>
        <end position="801"/>
    </location>
</feature>
<sequence>MTRVAKEGCPSSANEANGIVSSKMGSSSSGRQFDGNFLSGKFKSTEESKACNICAISDSSSMDSKQVASLVGIKVDELSNEAFKRMVDVRRPFIDADLLSPSLSSTGRHCSSSETSNLLSACSSHDSLSENSESKATLRASGNFEDRGVHATADIHQINREIGGVSRSPLKLESLGDNISSISGSDYNNLMVGSHDDDANMKKISCGLASVNTFAATGKTFNTQSAHSGLAGNHFDEVSNNCPRRPVNFIKDSSLEKEIYTNKSNESEISSLTNAYPNSSSQQTCPELSEEQVESSVIKTLTVGVRQRHVVHNLGEPALTLPEMDHVDPEIEALKCSDQKSCHKKSDVMVLEKDACLVSNPVNCNDGSDNLEDVNVCDICGDAGREDLLAICSTCVDGAEHTYCMREKLDKVPEGNWMCEECVLKEKSKKEKQSKFVKTDRSTEGSVLNELRKDSGNSGTMSFKNNLKANIIVPGVEESRKKVVGSTSCFSVKRSAGSLEVMSVTQRRALQTSVKSPTVSRLCSKSVLCNDTSYENLNKENIRATHDVTSGDQSFGRSAESPSASADKSTKFQPQSQMMQGSLIKSKSFDITRTKTKGKIFDVSHVQKQKICKDASIGDHMKKGATRTMHKSMSFNNTRADRSSNTDSPVKMQFHFEDLKKSKHASEESTTEMKFRSKLGKLCDGSHVQKKKICEDAATGNHMKKGAARTMCKSMSFNSTRTDHWKSTDSTVKMQFHFDNLKKSKHASEENTTEMKYRSKLGNPLMSSPMASSVGVAVKSEKKDSSSGRTKSVHLSGSNCQDLKDDSKQVDHAQKSSKCLSTEDKNAVNDVGQHVDLSTEAAHAIRKSNSNTSRECDLNIKGEENSNATFPCDGFHYLKSSATISCPVSAFPHLDYIWKGGFEIWRNGSSSGSCHGIQAHISTFASPRVHGVVRRIPQKIVVEEVSQSSTWPTRFPKDYATEDNIALYFFAEDIDSYRRNYKILLEFLISNDLALKANLDGVELFIFPSNLLPEKLQRWNSLLFLWGVFKGRWDGYSEDPKSSGDLPQIVSALKREREKQKQEMDSKTDLQHGKENSTNSMSVEGETESKRAKKCLSGTCERNSCESTIHTNDEFPFQINGLDSKFASEYLGCGAANDAFISTKTQAQAHIINDGVQSEPVEKQVLTADHGDLSEPVPNLELSLGPARTSMKQELMPLFPIVTKENHESKSRLVTDNNNGYGDEFSTSLSLSLSLTLPSFDKEPDGNNR</sequence>
<keyword evidence="8" id="KW-1185">Reference proteome</keyword>
<dbReference type="Pfam" id="PF23121">
    <property type="entry name" value="SPOC_AIPP2"/>
    <property type="match status" value="1"/>
</dbReference>
<dbReference type="InterPro" id="IPR011011">
    <property type="entry name" value="Znf_FYVE_PHD"/>
</dbReference>